<reference evidence="2 3" key="1">
    <citation type="submission" date="2021-06" db="EMBL/GenBank/DDBJ databases">
        <title>Ecological speciation of a Streptomyces species isolated from different habitats and geographic origins.</title>
        <authorList>
            <person name="Wang J."/>
        </authorList>
    </citation>
    <scope>NUCLEOTIDE SEQUENCE [LARGE SCALE GENOMIC DNA]</scope>
    <source>
        <strain evidence="2 3">FXJ8.012</strain>
    </source>
</reference>
<dbReference type="Gene3D" id="1.10.287.1490">
    <property type="match status" value="1"/>
</dbReference>
<evidence type="ECO:0000256" key="1">
    <source>
        <dbReference type="SAM" id="Coils"/>
    </source>
</evidence>
<comment type="caution">
    <text evidence="2">The sequence shown here is derived from an EMBL/GenBank/DDBJ whole genome shotgun (WGS) entry which is preliminary data.</text>
</comment>
<feature type="coiled-coil region" evidence="1">
    <location>
        <begin position="137"/>
        <end position="192"/>
    </location>
</feature>
<dbReference type="InterPro" id="IPR046229">
    <property type="entry name" value="TnpC-like"/>
</dbReference>
<name>A0ABS7W2P7_STROV</name>
<organism evidence="2 3">
    <name type="scientific">Streptomyces olivaceus</name>
    <dbReference type="NCBI Taxonomy" id="47716"/>
    <lineage>
        <taxon>Bacteria</taxon>
        <taxon>Bacillati</taxon>
        <taxon>Actinomycetota</taxon>
        <taxon>Actinomycetes</taxon>
        <taxon>Kitasatosporales</taxon>
        <taxon>Streptomycetaceae</taxon>
        <taxon>Streptomyces</taxon>
    </lineage>
</organism>
<dbReference type="RefSeq" id="WP_224309401.1">
    <property type="nucleotide sequence ID" value="NZ_JAHSST010000003.1"/>
</dbReference>
<dbReference type="Proteomes" id="UP000758701">
    <property type="component" value="Unassembled WGS sequence"/>
</dbReference>
<gene>
    <name evidence="2" type="ORF">KVH32_10120</name>
</gene>
<protein>
    <recommendedName>
        <fullName evidence="4">TetR family transcriptional regulator</fullName>
    </recommendedName>
</protein>
<keyword evidence="1" id="KW-0175">Coiled coil</keyword>
<keyword evidence="3" id="KW-1185">Reference proteome</keyword>
<evidence type="ECO:0000313" key="2">
    <source>
        <dbReference type="EMBL" id="MBZ6151525.1"/>
    </source>
</evidence>
<proteinExistence type="predicted"/>
<evidence type="ECO:0000313" key="3">
    <source>
        <dbReference type="Proteomes" id="UP000758701"/>
    </source>
</evidence>
<sequence length="199" mass="22497">MSTTPHQRTAAAIASRRQTADAMLDRVREALARMERSRAPITVAAVARQADVSRTFLYQNSQAKDLIAQASTRSGACREQDREDADARLTASWRERALNAEDGLKTALGEVRTQRDRIGELLGRIRYLEQDLPKDAVQRVMTENTTLKRQIQQLTSERRSLEDRLKGARENNRFLDKRAAELEAQLAELLTQRGALDLP</sequence>
<dbReference type="EMBL" id="JAHSTP010000003">
    <property type="protein sequence ID" value="MBZ6151525.1"/>
    <property type="molecule type" value="Genomic_DNA"/>
</dbReference>
<dbReference type="Pfam" id="PF19776">
    <property type="entry name" value="DUF6262"/>
    <property type="match status" value="1"/>
</dbReference>
<accession>A0ABS7W2P7</accession>
<evidence type="ECO:0008006" key="4">
    <source>
        <dbReference type="Google" id="ProtNLM"/>
    </source>
</evidence>